<feature type="compositionally biased region" description="Polar residues" evidence="1">
    <location>
        <begin position="41"/>
        <end position="52"/>
    </location>
</feature>
<reference evidence="2" key="1">
    <citation type="submission" date="2014-09" db="EMBL/GenBank/DDBJ databases">
        <authorList>
            <person name="Magalhaes I.L.F."/>
            <person name="Oliveira U."/>
            <person name="Santos F.R."/>
            <person name="Vidigal T.H.D.A."/>
            <person name="Brescovit A.D."/>
            <person name="Santos A.J."/>
        </authorList>
    </citation>
    <scope>NUCLEOTIDE SEQUENCE</scope>
    <source>
        <tissue evidence="2">Shoot tissue taken approximately 20 cm above the soil surface</tissue>
    </source>
</reference>
<organism evidence="2">
    <name type="scientific">Arundo donax</name>
    <name type="common">Giant reed</name>
    <name type="synonym">Donax arundinaceus</name>
    <dbReference type="NCBI Taxonomy" id="35708"/>
    <lineage>
        <taxon>Eukaryota</taxon>
        <taxon>Viridiplantae</taxon>
        <taxon>Streptophyta</taxon>
        <taxon>Embryophyta</taxon>
        <taxon>Tracheophyta</taxon>
        <taxon>Spermatophyta</taxon>
        <taxon>Magnoliopsida</taxon>
        <taxon>Liliopsida</taxon>
        <taxon>Poales</taxon>
        <taxon>Poaceae</taxon>
        <taxon>PACMAD clade</taxon>
        <taxon>Arundinoideae</taxon>
        <taxon>Arundineae</taxon>
        <taxon>Arundo</taxon>
    </lineage>
</organism>
<dbReference type="AlphaFoldDB" id="A0A0A9T3M6"/>
<dbReference type="Gene3D" id="2.40.70.10">
    <property type="entry name" value="Acid Proteases"/>
    <property type="match status" value="1"/>
</dbReference>
<evidence type="ECO:0000256" key="1">
    <source>
        <dbReference type="SAM" id="MobiDB-lite"/>
    </source>
</evidence>
<sequence>MDDNSENGEGTCSLHAIILDEATGTTESIKVEDIAEPQYDTAPNSPAHQTEGQALHISAHAVNGTTDELTFSLLLQIDGVTAVALVDSGSSCSFMTYDMVVKSNQQFQSTSSMRVTVAGGGSLQTSKVVTCS</sequence>
<dbReference type="CDD" id="cd00303">
    <property type="entry name" value="retropepsin_like"/>
    <property type="match status" value="1"/>
</dbReference>
<reference evidence="2" key="2">
    <citation type="journal article" date="2015" name="Data Brief">
        <title>Shoot transcriptome of the giant reed, Arundo donax.</title>
        <authorList>
            <person name="Barrero R.A."/>
            <person name="Guerrero F.D."/>
            <person name="Moolhuijzen P."/>
            <person name="Goolsby J.A."/>
            <person name="Tidwell J."/>
            <person name="Bellgard S.E."/>
            <person name="Bellgard M.I."/>
        </authorList>
    </citation>
    <scope>NUCLEOTIDE SEQUENCE</scope>
    <source>
        <tissue evidence="2">Shoot tissue taken approximately 20 cm above the soil surface</tissue>
    </source>
</reference>
<evidence type="ECO:0000313" key="2">
    <source>
        <dbReference type="EMBL" id="JAD21566.1"/>
    </source>
</evidence>
<name>A0A0A9T3M6_ARUDO</name>
<accession>A0A0A9T3M6</accession>
<proteinExistence type="predicted"/>
<protein>
    <submittedName>
        <fullName evidence="2">Uncharacterized protein</fullName>
    </submittedName>
</protein>
<dbReference type="InterPro" id="IPR021109">
    <property type="entry name" value="Peptidase_aspartic_dom_sf"/>
</dbReference>
<feature type="region of interest" description="Disordered" evidence="1">
    <location>
        <begin position="34"/>
        <end position="53"/>
    </location>
</feature>
<dbReference type="EMBL" id="GBRH01276329">
    <property type="protein sequence ID" value="JAD21566.1"/>
    <property type="molecule type" value="Transcribed_RNA"/>
</dbReference>